<dbReference type="PANTHER" id="PTHR43341">
    <property type="entry name" value="AMINO ACID PERMEASE"/>
    <property type="match status" value="1"/>
</dbReference>
<keyword evidence="4" id="KW-0029">Amino-acid transport</keyword>
<evidence type="ECO:0000256" key="2">
    <source>
        <dbReference type="ARBA" id="ARBA00022448"/>
    </source>
</evidence>
<evidence type="ECO:0000313" key="9">
    <source>
        <dbReference type="EMBL" id="PWN88387.1"/>
    </source>
</evidence>
<dbReference type="Gene3D" id="1.20.1740.10">
    <property type="entry name" value="Amino acid/polyamine transporter I"/>
    <property type="match status" value="1"/>
</dbReference>
<keyword evidence="6 7" id="KW-0472">Membrane</keyword>
<evidence type="ECO:0000256" key="5">
    <source>
        <dbReference type="ARBA" id="ARBA00022989"/>
    </source>
</evidence>
<dbReference type="FunFam" id="1.20.1740.10:FF:000006">
    <property type="entry name" value="General amino acid permease"/>
    <property type="match status" value="1"/>
</dbReference>
<feature type="transmembrane region" description="Helical" evidence="7">
    <location>
        <begin position="434"/>
        <end position="456"/>
    </location>
</feature>
<dbReference type="Pfam" id="PF00324">
    <property type="entry name" value="AA_permease"/>
    <property type="match status" value="1"/>
</dbReference>
<dbReference type="InterPro" id="IPR050524">
    <property type="entry name" value="APC_YAT"/>
</dbReference>
<feature type="transmembrane region" description="Helical" evidence="7">
    <location>
        <begin position="46"/>
        <end position="70"/>
    </location>
</feature>
<dbReference type="GO" id="GO:0015171">
    <property type="term" value="F:amino acid transmembrane transporter activity"/>
    <property type="evidence" value="ECO:0007669"/>
    <property type="project" value="TreeGrafter"/>
</dbReference>
<accession>A0A316YG50</accession>
<dbReference type="AlphaFoldDB" id="A0A316YG50"/>
<feature type="transmembrane region" description="Helical" evidence="7">
    <location>
        <begin position="16"/>
        <end position="40"/>
    </location>
</feature>
<protein>
    <recommendedName>
        <fullName evidence="8">Amino acid permease/ SLC12A domain-containing protein</fullName>
    </recommendedName>
</protein>
<dbReference type="GO" id="GO:0016020">
    <property type="term" value="C:membrane"/>
    <property type="evidence" value="ECO:0007669"/>
    <property type="project" value="UniProtKB-SubCell"/>
</dbReference>
<feature type="transmembrane region" description="Helical" evidence="7">
    <location>
        <begin position="127"/>
        <end position="148"/>
    </location>
</feature>
<evidence type="ECO:0000313" key="10">
    <source>
        <dbReference type="Proteomes" id="UP000245768"/>
    </source>
</evidence>
<dbReference type="OrthoDB" id="10062876at2759"/>
<reference evidence="9 10" key="1">
    <citation type="journal article" date="2018" name="Mol. Biol. Evol.">
        <title>Broad Genomic Sampling Reveals a Smut Pathogenic Ancestry of the Fungal Clade Ustilaginomycotina.</title>
        <authorList>
            <person name="Kijpornyongpan T."/>
            <person name="Mondo S.J."/>
            <person name="Barry K."/>
            <person name="Sandor L."/>
            <person name="Lee J."/>
            <person name="Lipzen A."/>
            <person name="Pangilinan J."/>
            <person name="LaButti K."/>
            <person name="Hainaut M."/>
            <person name="Henrissat B."/>
            <person name="Grigoriev I.V."/>
            <person name="Spatafora J.W."/>
            <person name="Aime M.C."/>
        </authorList>
    </citation>
    <scope>NUCLEOTIDE SEQUENCE [LARGE SCALE GENOMIC DNA]</scope>
    <source>
        <strain evidence="9 10">MCA 4198</strain>
    </source>
</reference>
<keyword evidence="5 7" id="KW-1133">Transmembrane helix</keyword>
<dbReference type="InParanoid" id="A0A316YG50"/>
<evidence type="ECO:0000256" key="7">
    <source>
        <dbReference type="SAM" id="Phobius"/>
    </source>
</evidence>
<evidence type="ECO:0000256" key="4">
    <source>
        <dbReference type="ARBA" id="ARBA00022970"/>
    </source>
</evidence>
<sequence>MGKDGGVRRDLKSRHLAMIALGGTIGTGLFVGLGSSLAQAGPLSTLLGFLIMGFFVWALMVALGEMATFLPAPGGFVHHAARFVDPSMGAALAWLYWFSYGITLPTELQASALVISFWDPDQKINPAVWITILMVLVCAVNFLGVRVFGEVEFWFASLKVIMIVILIITCLVIDVGGGPQGEYIGGRYWRNPGAMAQLFWEPDANNNPTGGISGPWGRFLAFWQVFISAAFSLAGTEIVGMTVGEVENPRKNVPKAIKRVAYRIIAFYVLAVLLVGLCVPYTDPRLLSGSNNASASPYVIAIESAGIKVLPHFVNAVLITVTWSAGQSDLYASSRTLYGLALEGNAPRIFKKCTKAGLPIWATAATALYAPLAYMGTSSAGVANVFLDLYDISAVSILIAWWCIVFTYIRFYHGLKHYGLSRSDLPYKAPLQPYASYAAFIFFTLVILFSGFTVFLRGHWDSPTFVVNYLCIPCFFLLWIGYKVVSKSKWVALDQMDFETGRRTLDALEERRQDDEADVDAERARLAAMGPVKRFFEKVFALLF</sequence>
<dbReference type="GeneID" id="37040854"/>
<dbReference type="Proteomes" id="UP000245768">
    <property type="component" value="Unassembled WGS sequence"/>
</dbReference>
<organism evidence="9 10">
    <name type="scientific">Acaromyces ingoldii</name>
    <dbReference type="NCBI Taxonomy" id="215250"/>
    <lineage>
        <taxon>Eukaryota</taxon>
        <taxon>Fungi</taxon>
        <taxon>Dikarya</taxon>
        <taxon>Basidiomycota</taxon>
        <taxon>Ustilaginomycotina</taxon>
        <taxon>Exobasidiomycetes</taxon>
        <taxon>Exobasidiales</taxon>
        <taxon>Cryptobasidiaceae</taxon>
        <taxon>Acaromyces</taxon>
    </lineage>
</organism>
<feature type="transmembrane region" description="Helical" evidence="7">
    <location>
        <begin position="220"/>
        <end position="239"/>
    </location>
</feature>
<gene>
    <name evidence="9" type="ORF">FA10DRAFT_233218</name>
</gene>
<dbReference type="InterPro" id="IPR004840">
    <property type="entry name" value="Amino_acid_permease_CS"/>
</dbReference>
<dbReference type="STRING" id="215250.A0A316YG50"/>
<evidence type="ECO:0000256" key="3">
    <source>
        <dbReference type="ARBA" id="ARBA00022692"/>
    </source>
</evidence>
<feature type="domain" description="Amino acid permease/ SLC12A" evidence="8">
    <location>
        <begin position="15"/>
        <end position="488"/>
    </location>
</feature>
<evidence type="ECO:0000256" key="6">
    <source>
        <dbReference type="ARBA" id="ARBA00023136"/>
    </source>
</evidence>
<comment type="subcellular location">
    <subcellularLocation>
        <location evidence="1">Membrane</location>
        <topology evidence="1">Multi-pass membrane protein</topology>
    </subcellularLocation>
</comment>
<evidence type="ECO:0000259" key="8">
    <source>
        <dbReference type="Pfam" id="PF00324"/>
    </source>
</evidence>
<dbReference type="PANTHER" id="PTHR43341:SF4">
    <property type="entry name" value="ARGININE PERMEASE CAN1-RELATED"/>
    <property type="match status" value="1"/>
</dbReference>
<dbReference type="PIRSF" id="PIRSF006060">
    <property type="entry name" value="AA_transporter"/>
    <property type="match status" value="1"/>
</dbReference>
<proteinExistence type="predicted"/>
<keyword evidence="10" id="KW-1185">Reference proteome</keyword>
<evidence type="ECO:0000256" key="1">
    <source>
        <dbReference type="ARBA" id="ARBA00004141"/>
    </source>
</evidence>
<feature type="transmembrane region" description="Helical" evidence="7">
    <location>
        <begin position="260"/>
        <end position="282"/>
    </location>
</feature>
<dbReference type="RefSeq" id="XP_025375585.1">
    <property type="nucleotide sequence ID" value="XM_025518938.1"/>
</dbReference>
<keyword evidence="3 7" id="KW-0812">Transmembrane</keyword>
<feature type="transmembrane region" description="Helical" evidence="7">
    <location>
        <begin position="392"/>
        <end position="413"/>
    </location>
</feature>
<keyword evidence="2" id="KW-0813">Transport</keyword>
<feature type="transmembrane region" description="Helical" evidence="7">
    <location>
        <begin position="462"/>
        <end position="482"/>
    </location>
</feature>
<dbReference type="EMBL" id="KZ819638">
    <property type="protein sequence ID" value="PWN88387.1"/>
    <property type="molecule type" value="Genomic_DNA"/>
</dbReference>
<name>A0A316YG50_9BASI</name>
<feature type="transmembrane region" description="Helical" evidence="7">
    <location>
        <begin position="160"/>
        <end position="179"/>
    </location>
</feature>
<dbReference type="PROSITE" id="PS00218">
    <property type="entry name" value="AMINO_ACID_PERMEASE_1"/>
    <property type="match status" value="1"/>
</dbReference>
<dbReference type="InterPro" id="IPR004841">
    <property type="entry name" value="AA-permease/SLC12A_dom"/>
</dbReference>